<name>A0A7Z1B296_9BACI</name>
<dbReference type="GO" id="GO:0005737">
    <property type="term" value="C:cytoplasm"/>
    <property type="evidence" value="ECO:0007669"/>
    <property type="project" value="TreeGrafter"/>
</dbReference>
<dbReference type="InterPro" id="IPR002129">
    <property type="entry name" value="PyrdxlP-dep_de-COase"/>
</dbReference>
<keyword evidence="4 6" id="KW-0663">Pyridoxal phosphate</keyword>
<evidence type="ECO:0000256" key="1">
    <source>
        <dbReference type="ARBA" id="ARBA00001933"/>
    </source>
</evidence>
<dbReference type="InterPro" id="IPR015424">
    <property type="entry name" value="PyrdxlP-dep_Trfase"/>
</dbReference>
<dbReference type="Proteomes" id="UP000185604">
    <property type="component" value="Unassembled WGS sequence"/>
</dbReference>
<evidence type="ECO:0000256" key="2">
    <source>
        <dbReference type="ARBA" id="ARBA00009533"/>
    </source>
</evidence>
<evidence type="ECO:0000256" key="5">
    <source>
        <dbReference type="ARBA" id="ARBA00023239"/>
    </source>
</evidence>
<dbReference type="EMBL" id="LKPO01000022">
    <property type="protein sequence ID" value="OLF89355.1"/>
    <property type="molecule type" value="Genomic_DNA"/>
</dbReference>
<protein>
    <recommendedName>
        <fullName evidence="10">Aspartate aminotransferase family protein</fullName>
    </recommendedName>
</protein>
<evidence type="ECO:0000313" key="8">
    <source>
        <dbReference type="EMBL" id="OLF89355.1"/>
    </source>
</evidence>
<reference evidence="8 9" key="1">
    <citation type="journal article" date="2016" name="Front. Microbiol.">
        <title>High-Level Heat Resistance of Spores of Bacillus amyloliquefaciens and Bacillus licheniformis Results from the Presence of a spoVA Operon in a Tn1546 Transposon.</title>
        <authorList>
            <person name="Berendsen E.M."/>
            <person name="Koning R.A."/>
            <person name="Boekhorst J."/>
            <person name="de Jong A."/>
            <person name="Kuipers O.P."/>
            <person name="Wells-Bennik M.H."/>
        </authorList>
    </citation>
    <scope>NUCLEOTIDE SEQUENCE [LARGE SCALE GENOMIC DNA]</scope>
    <source>
        <strain evidence="8 9">B4121</strain>
    </source>
</reference>
<evidence type="ECO:0008006" key="10">
    <source>
        <dbReference type="Google" id="ProtNLM"/>
    </source>
</evidence>
<comment type="cofactor">
    <cofactor evidence="1 6 7">
        <name>pyridoxal 5'-phosphate</name>
        <dbReference type="ChEBI" id="CHEBI:597326"/>
    </cofactor>
</comment>
<evidence type="ECO:0000256" key="7">
    <source>
        <dbReference type="RuleBase" id="RU000382"/>
    </source>
</evidence>
<dbReference type="GO" id="GO:0004058">
    <property type="term" value="F:aromatic-L-amino-acid decarboxylase activity"/>
    <property type="evidence" value="ECO:0007669"/>
    <property type="project" value="UniProtKB-ARBA"/>
</dbReference>
<evidence type="ECO:0000256" key="4">
    <source>
        <dbReference type="ARBA" id="ARBA00022898"/>
    </source>
</evidence>
<dbReference type="GO" id="GO:0030170">
    <property type="term" value="F:pyridoxal phosphate binding"/>
    <property type="evidence" value="ECO:0007669"/>
    <property type="project" value="InterPro"/>
</dbReference>
<dbReference type="GO" id="GO:0019752">
    <property type="term" value="P:carboxylic acid metabolic process"/>
    <property type="evidence" value="ECO:0007669"/>
    <property type="project" value="InterPro"/>
</dbReference>
<accession>A0A7Z1B296</accession>
<dbReference type="SUPFAM" id="SSF53383">
    <property type="entry name" value="PLP-dependent transferases"/>
    <property type="match status" value="1"/>
</dbReference>
<evidence type="ECO:0000256" key="6">
    <source>
        <dbReference type="PIRSR" id="PIRSR602129-50"/>
    </source>
</evidence>
<sequence length="542" mass="60429">MVLDFQQMFPSEDGNHEARYQLLALLEAVLAGIDRLKDPARMTLGRESEVSSDYYQSVIEEAALPEKGFGAEKSVEELLKLLDGHRFLNRHYVANATPLPNTASIAGNLLMVLLNGNNLWDVDGTAAAKAEVQITAMLSDIVGYDRHKSGGFTTWGGQGAVFQSLRLAIASAYPEANQQGTPHHLYAFCSELSHFSLYKSMEASGIGTDHLIKVKTNRDHSMDLADLREKMQAVIEKGGHPIYVLATLGTTDSFGIDDLAGIKKVTEEIEAAYGLPPVYIHADTAMGGMYGFFNRYDFIGNPLHLEDEVLETLARYKKHFQHLHLADSLVFDFHKLGQTPYITSLFLVKNREALKVVDLDPDETPYVGNRGFGSYHTSYTLECSRMGSSIPIYASLLAFGIEGYQEILANYIRVNLAFRKKLLQAFPNAAVTNDVSPVTTFRFYPGNVRYDEEISGAIMEEEVRNINKFNEKIAETLGRHRSHTYFGSTKKQTYVYPADSRLPVPLYVQKFYSVSPYTTVDTIDHYIAFLKAHVEPSDVAAG</sequence>
<keyword evidence="3" id="KW-0210">Decarboxylase</keyword>
<evidence type="ECO:0000313" key="9">
    <source>
        <dbReference type="Proteomes" id="UP000185604"/>
    </source>
</evidence>
<dbReference type="PANTHER" id="PTHR45677">
    <property type="entry name" value="GLUTAMATE DECARBOXYLASE-RELATED"/>
    <property type="match status" value="1"/>
</dbReference>
<organism evidence="8 9">
    <name type="scientific">Bacillus paralicheniformis</name>
    <dbReference type="NCBI Taxonomy" id="1648923"/>
    <lineage>
        <taxon>Bacteria</taxon>
        <taxon>Bacillati</taxon>
        <taxon>Bacillota</taxon>
        <taxon>Bacilli</taxon>
        <taxon>Bacillales</taxon>
        <taxon>Bacillaceae</taxon>
        <taxon>Bacillus</taxon>
    </lineage>
</organism>
<gene>
    <name evidence="8" type="ORF">B4121_3748</name>
</gene>
<dbReference type="InterPro" id="IPR015421">
    <property type="entry name" value="PyrdxlP-dep_Trfase_major"/>
</dbReference>
<dbReference type="Gene3D" id="3.40.640.10">
    <property type="entry name" value="Type I PLP-dependent aspartate aminotransferase-like (Major domain)"/>
    <property type="match status" value="1"/>
</dbReference>
<dbReference type="Pfam" id="PF00282">
    <property type="entry name" value="Pyridoxal_deC"/>
    <property type="match status" value="1"/>
</dbReference>
<comment type="similarity">
    <text evidence="2 7">Belongs to the group II decarboxylase family.</text>
</comment>
<feature type="modified residue" description="N6-(pyridoxal phosphate)lysine" evidence="6">
    <location>
        <position position="335"/>
    </location>
</feature>
<proteinExistence type="inferred from homology"/>
<keyword evidence="5 7" id="KW-0456">Lyase</keyword>
<dbReference type="PANTHER" id="PTHR45677:SF8">
    <property type="entry name" value="CYSTEINE SULFINIC ACID DECARBOXYLASE"/>
    <property type="match status" value="1"/>
</dbReference>
<dbReference type="RefSeq" id="WP_080736659.1">
    <property type="nucleotide sequence ID" value="NZ_JAQIHP010000002.1"/>
</dbReference>
<comment type="caution">
    <text evidence="8">The sequence shown here is derived from an EMBL/GenBank/DDBJ whole genome shotgun (WGS) entry which is preliminary data.</text>
</comment>
<dbReference type="AlphaFoldDB" id="A0A7Z1B296"/>
<evidence type="ECO:0000256" key="3">
    <source>
        <dbReference type="ARBA" id="ARBA00022793"/>
    </source>
</evidence>